<dbReference type="Proteomes" id="UP000887575">
    <property type="component" value="Unassembled WGS sequence"/>
</dbReference>
<evidence type="ECO:0000313" key="2">
    <source>
        <dbReference type="WBParaSite" id="MBELARI_LOCUS11346"/>
    </source>
</evidence>
<sequence>MGGCLSGMRRSKKPESLDDFAKIPVSTRVNTWLTDNELVEEPVLQSHYSLSDLRRACEAGGEPQRAKVQPTQPVQQHLQSSIPPVKVHDQNQGWQNAVIHAEIEPQQFRGCVDDRLCVSRSPSGTAHYYLGNNSANGEDAQIASPLNDRFDGAQIEAETGKPISAGGDSQLADYVSANEQFDLSPTRRDFTPPDIDQSAHEYHSIVDRPSHEFLLVLNETSPHVNTSNDGIALVDEDNNSLNLGIVTSPESDFNLDHRASLPIVPSFDHNNFVEKHNLLPQTPKFRSFSDECRRLCPMPTPIRTNMISPSCYEKVADENGRVLATNSQFRQFLEETKAQNGASY</sequence>
<organism evidence="1 2">
    <name type="scientific">Mesorhabditis belari</name>
    <dbReference type="NCBI Taxonomy" id="2138241"/>
    <lineage>
        <taxon>Eukaryota</taxon>
        <taxon>Metazoa</taxon>
        <taxon>Ecdysozoa</taxon>
        <taxon>Nematoda</taxon>
        <taxon>Chromadorea</taxon>
        <taxon>Rhabditida</taxon>
        <taxon>Rhabditina</taxon>
        <taxon>Rhabditomorpha</taxon>
        <taxon>Rhabditoidea</taxon>
        <taxon>Rhabditidae</taxon>
        <taxon>Mesorhabditinae</taxon>
        <taxon>Mesorhabditis</taxon>
    </lineage>
</organism>
<reference evidence="2" key="1">
    <citation type="submission" date="2024-02" db="UniProtKB">
        <authorList>
            <consortium name="WormBaseParasite"/>
        </authorList>
    </citation>
    <scope>IDENTIFICATION</scope>
</reference>
<accession>A0AAF3EBM9</accession>
<proteinExistence type="predicted"/>
<name>A0AAF3EBM9_9BILA</name>
<keyword evidence="1" id="KW-1185">Reference proteome</keyword>
<dbReference type="AlphaFoldDB" id="A0AAF3EBM9"/>
<evidence type="ECO:0000313" key="1">
    <source>
        <dbReference type="Proteomes" id="UP000887575"/>
    </source>
</evidence>
<dbReference type="WBParaSite" id="MBELARI_LOCUS11346">
    <property type="protein sequence ID" value="MBELARI_LOCUS11346"/>
    <property type="gene ID" value="MBELARI_LOCUS11346"/>
</dbReference>
<protein>
    <submittedName>
        <fullName evidence="2">Uncharacterized protein</fullName>
    </submittedName>
</protein>